<dbReference type="PROSITE" id="PS51257">
    <property type="entry name" value="PROKAR_LIPOPROTEIN"/>
    <property type="match status" value="1"/>
</dbReference>
<gene>
    <name evidence="1" type="ORF">FHK87_25705</name>
</gene>
<proteinExistence type="predicted"/>
<comment type="caution">
    <text evidence="1">The sequence shown here is derived from an EMBL/GenBank/DDBJ whole genome shotgun (WGS) entry which is preliminary data.</text>
</comment>
<accession>A0A504ITQ7</accession>
<dbReference type="RefSeq" id="WP_140597752.1">
    <property type="nucleotide sequence ID" value="NZ_VFWZ01000011.1"/>
</dbReference>
<evidence type="ECO:0000313" key="2">
    <source>
        <dbReference type="Proteomes" id="UP000315540"/>
    </source>
</evidence>
<dbReference type="Proteomes" id="UP000315540">
    <property type="component" value="Unassembled WGS sequence"/>
</dbReference>
<sequence length="188" mass="21083">MNRIIVLFILSILLGCSKDDDSQTSESNIDSEIIDENLEGAQNIFLATGIQLKQSRNDAPLKYGNPNIKMNGVIISPNPVIGNFMIETINSDNINSIWILKAKPEKKYQNENFEEILRTVSYKDNVLNDAAKLSVKDLTANNVLVNVEDLEAGYYRVFIKVGESLNWDNIYINGEGADSPEEIVSPWE</sequence>
<name>A0A504ITQ7_9FLAO</name>
<dbReference type="EMBL" id="VFWZ01000011">
    <property type="protein sequence ID" value="TPN81384.1"/>
    <property type="molecule type" value="Genomic_DNA"/>
</dbReference>
<dbReference type="AlphaFoldDB" id="A0A504ITQ7"/>
<organism evidence="1 2">
    <name type="scientific">Aquimarina algicola</name>
    <dbReference type="NCBI Taxonomy" id="2589995"/>
    <lineage>
        <taxon>Bacteria</taxon>
        <taxon>Pseudomonadati</taxon>
        <taxon>Bacteroidota</taxon>
        <taxon>Flavobacteriia</taxon>
        <taxon>Flavobacteriales</taxon>
        <taxon>Flavobacteriaceae</taxon>
        <taxon>Aquimarina</taxon>
    </lineage>
</organism>
<keyword evidence="2" id="KW-1185">Reference proteome</keyword>
<protein>
    <submittedName>
        <fullName evidence="1">Uncharacterized protein</fullName>
    </submittedName>
</protein>
<evidence type="ECO:0000313" key="1">
    <source>
        <dbReference type="EMBL" id="TPN81384.1"/>
    </source>
</evidence>
<reference evidence="1 2" key="1">
    <citation type="submission" date="2019-06" db="EMBL/GenBank/DDBJ databases">
        <authorList>
            <person name="Meng X."/>
        </authorList>
    </citation>
    <scope>NUCLEOTIDE SEQUENCE [LARGE SCALE GENOMIC DNA]</scope>
    <source>
        <strain evidence="1 2">M625</strain>
    </source>
</reference>
<dbReference type="OrthoDB" id="1441720at2"/>